<comment type="caution">
    <text evidence="3">The sequence shown here is derived from an EMBL/GenBank/DDBJ whole genome shotgun (WGS) entry which is preliminary data.</text>
</comment>
<protein>
    <recommendedName>
        <fullName evidence="2">HEPN domain-containing protein</fullName>
    </recommendedName>
</protein>
<dbReference type="EMBL" id="JAODUO010000309">
    <property type="protein sequence ID" value="KAK2183503.1"/>
    <property type="molecule type" value="Genomic_DNA"/>
</dbReference>
<dbReference type="AlphaFoldDB" id="A0AAD9NW41"/>
<dbReference type="Pfam" id="PF05168">
    <property type="entry name" value="HEPN"/>
    <property type="match status" value="1"/>
</dbReference>
<keyword evidence="1" id="KW-1133">Transmembrane helix</keyword>
<evidence type="ECO:0000256" key="1">
    <source>
        <dbReference type="SAM" id="Phobius"/>
    </source>
</evidence>
<reference evidence="3" key="1">
    <citation type="journal article" date="2023" name="Mol. Biol. Evol.">
        <title>Third-Generation Sequencing Reveals the Adaptive Role of the Epigenome in Three Deep-Sea Polychaetes.</title>
        <authorList>
            <person name="Perez M."/>
            <person name="Aroh O."/>
            <person name="Sun Y."/>
            <person name="Lan Y."/>
            <person name="Juniper S.K."/>
            <person name="Young C.R."/>
            <person name="Angers B."/>
            <person name="Qian P.Y."/>
        </authorList>
    </citation>
    <scope>NUCLEOTIDE SEQUENCE</scope>
    <source>
        <strain evidence="3">R07B-5</strain>
    </source>
</reference>
<dbReference type="PANTHER" id="PTHR46919:SF2">
    <property type="entry name" value="SACSIN"/>
    <property type="match status" value="1"/>
</dbReference>
<evidence type="ECO:0000313" key="4">
    <source>
        <dbReference type="Proteomes" id="UP001209878"/>
    </source>
</evidence>
<feature type="transmembrane region" description="Helical" evidence="1">
    <location>
        <begin position="51"/>
        <end position="73"/>
    </location>
</feature>
<evidence type="ECO:0000259" key="2">
    <source>
        <dbReference type="Pfam" id="PF05168"/>
    </source>
</evidence>
<gene>
    <name evidence="3" type="ORF">NP493_309g02067</name>
</gene>
<keyword evidence="4" id="KW-1185">Reference proteome</keyword>
<organism evidence="3 4">
    <name type="scientific">Ridgeia piscesae</name>
    <name type="common">Tubeworm</name>
    <dbReference type="NCBI Taxonomy" id="27915"/>
    <lineage>
        <taxon>Eukaryota</taxon>
        <taxon>Metazoa</taxon>
        <taxon>Spiralia</taxon>
        <taxon>Lophotrochozoa</taxon>
        <taxon>Annelida</taxon>
        <taxon>Polychaeta</taxon>
        <taxon>Sedentaria</taxon>
        <taxon>Canalipalpata</taxon>
        <taxon>Sabellida</taxon>
        <taxon>Siboglinidae</taxon>
        <taxon>Ridgeia</taxon>
    </lineage>
</organism>
<dbReference type="Proteomes" id="UP001209878">
    <property type="component" value="Unassembled WGS sequence"/>
</dbReference>
<keyword evidence="1" id="KW-0812">Transmembrane</keyword>
<evidence type="ECO:0000313" key="3">
    <source>
        <dbReference type="EMBL" id="KAK2183503.1"/>
    </source>
</evidence>
<proteinExistence type="predicted"/>
<dbReference type="InterPro" id="IPR007842">
    <property type="entry name" value="HEPN_dom"/>
</dbReference>
<accession>A0AAD9NW41</accession>
<name>A0AAD9NW41_RIDPI</name>
<dbReference type="SUPFAM" id="SSF81593">
    <property type="entry name" value="Nucleotidyltransferase substrate binding subunit/domain"/>
    <property type="match status" value="1"/>
</dbReference>
<dbReference type="PANTHER" id="PTHR46919">
    <property type="entry name" value="ZINC FINGER, C3HC4 TYPE (RING FINGER) FAMILY PROTEIN"/>
    <property type="match status" value="1"/>
</dbReference>
<sequence>MSVFDSLQIEASRFLLAIRELLTSTFSDDLGVSLKNQTFLSSFDEIWPNRVWFSAFLAVLVPYMFLRIVIVTCSRSGQRRRSTSWGGDTIENIHRRRCNMEAARWFRQAEYDLTAARRDAAEEGHAFEWACFKCRQAVEKAVRSVLLMQRQRTVALSDTSDLHALAIASQDRDIIRTSLHVLTVTGSNERMLRPDSLSFPKVPRDVYSQSNADTMLELTESLLDYTRNLYLAKL</sequence>
<feature type="domain" description="HEPN" evidence="2">
    <location>
        <begin position="103"/>
        <end position="226"/>
    </location>
</feature>
<keyword evidence="1" id="KW-0472">Membrane</keyword>
<dbReference type="Gene3D" id="1.20.120.330">
    <property type="entry name" value="Nucleotidyltransferases domain 2"/>
    <property type="match status" value="1"/>
</dbReference>